<gene>
    <name evidence="2" type="ORF">KYI95_19115</name>
</gene>
<evidence type="ECO:0000313" key="3">
    <source>
        <dbReference type="Proteomes" id="UP001197236"/>
    </source>
</evidence>
<dbReference type="RefSeq" id="WP_218995902.1">
    <property type="nucleotide sequence ID" value="NZ_JAHVXU010000011.1"/>
</dbReference>
<evidence type="ECO:0000313" key="2">
    <source>
        <dbReference type="EMBL" id="MBW1259288.1"/>
    </source>
</evidence>
<dbReference type="EMBL" id="JAHVXZ010000014">
    <property type="protein sequence ID" value="MBW1259288.1"/>
    <property type="molecule type" value="Genomic_DNA"/>
</dbReference>
<dbReference type="Proteomes" id="UP001197236">
    <property type="component" value="Unassembled WGS sequence"/>
</dbReference>
<comment type="caution">
    <text evidence="2">The sequence shown here is derived from an EMBL/GenBank/DDBJ whole genome shotgun (WGS) entry which is preliminary data.</text>
</comment>
<feature type="region of interest" description="Disordered" evidence="1">
    <location>
        <begin position="22"/>
        <end position="46"/>
    </location>
</feature>
<evidence type="ECO:0000256" key="1">
    <source>
        <dbReference type="SAM" id="MobiDB-lite"/>
    </source>
</evidence>
<keyword evidence="3" id="KW-1185">Reference proteome</keyword>
<accession>A0ABS6VJ25</accession>
<proteinExistence type="predicted"/>
<name>A0ABS6VJ25_9GAMM</name>
<reference evidence="2 3" key="1">
    <citation type="submission" date="2021-07" db="EMBL/GenBank/DDBJ databases">
        <title>A novel phosphonate cluster across the Pantoea species complex is important for pathogenicity in onion.</title>
        <authorList>
            <person name="Zhao M."/>
            <person name="Stice S."/>
            <person name="Shin G.Y."/>
            <person name="Coutinho T."/>
            <person name="Gitaitis R."/>
            <person name="Kvitko B."/>
            <person name="Dutta B."/>
        </authorList>
    </citation>
    <scope>NUCLEOTIDE SEQUENCE [LARGE SCALE GENOMIC DNA]</scope>
    <source>
        <strain evidence="2 3">BD 382</strain>
    </source>
</reference>
<protein>
    <submittedName>
        <fullName evidence="2">Uncharacterized protein</fullName>
    </submittedName>
</protein>
<organism evidence="2 3">
    <name type="scientific">Pantoea allii</name>
    <dbReference type="NCBI Taxonomy" id="574096"/>
    <lineage>
        <taxon>Bacteria</taxon>
        <taxon>Pseudomonadati</taxon>
        <taxon>Pseudomonadota</taxon>
        <taxon>Gammaproteobacteria</taxon>
        <taxon>Enterobacterales</taxon>
        <taxon>Erwiniaceae</taxon>
        <taxon>Pantoea</taxon>
    </lineage>
</organism>
<sequence>MSTSEGRLRRAKRDNVAKATACASSHPFGKPTQATPPVGGFACASS</sequence>